<dbReference type="Pfam" id="PF01545">
    <property type="entry name" value="Cation_efflux"/>
    <property type="match status" value="1"/>
</dbReference>
<keyword evidence="5 9" id="KW-1133">Transmembrane helix</keyword>
<dbReference type="AlphaFoldDB" id="A0A2K5APQ3"/>
<protein>
    <submittedName>
        <fullName evidence="12">Putative Cadmium, cobalt and zinc/H(+)-K(+) antiporter</fullName>
    </submittedName>
</protein>
<proteinExistence type="inferred from homology"/>
<dbReference type="InterPro" id="IPR027470">
    <property type="entry name" value="Cation_efflux_CTD"/>
</dbReference>
<feature type="transmembrane region" description="Helical" evidence="9">
    <location>
        <begin position="115"/>
        <end position="136"/>
    </location>
</feature>
<keyword evidence="3" id="KW-0813">Transport</keyword>
<dbReference type="Proteomes" id="UP000236248">
    <property type="component" value="Chromosome NCAV"/>
</dbReference>
<dbReference type="GO" id="GO:0005886">
    <property type="term" value="C:plasma membrane"/>
    <property type="evidence" value="ECO:0007669"/>
    <property type="project" value="TreeGrafter"/>
</dbReference>
<organism evidence="12 13">
    <name type="scientific">Candidatus Nitrosocaldus cavascurensis</name>
    <dbReference type="NCBI Taxonomy" id="2058097"/>
    <lineage>
        <taxon>Archaea</taxon>
        <taxon>Nitrososphaerota</taxon>
        <taxon>Nitrososphaeria</taxon>
        <taxon>Candidatus Nitrosocaldales</taxon>
        <taxon>Candidatus Nitrosocaldaceae</taxon>
        <taxon>Candidatus Nitrosocaldus</taxon>
    </lineage>
</organism>
<evidence type="ECO:0000256" key="9">
    <source>
        <dbReference type="SAM" id="Phobius"/>
    </source>
</evidence>
<evidence type="ECO:0000256" key="4">
    <source>
        <dbReference type="ARBA" id="ARBA00022692"/>
    </source>
</evidence>
<dbReference type="InterPro" id="IPR050681">
    <property type="entry name" value="CDF/SLC30A"/>
</dbReference>
<reference evidence="13" key="1">
    <citation type="submission" date="2018-01" db="EMBL/GenBank/DDBJ databases">
        <authorList>
            <person name="Kerou L M."/>
        </authorList>
    </citation>
    <scope>NUCLEOTIDE SEQUENCE [LARGE SCALE GENOMIC DNA]</scope>
    <source>
        <strain evidence="13">SCU2</strain>
    </source>
</reference>
<dbReference type="Gene3D" id="1.20.1510.10">
    <property type="entry name" value="Cation efflux protein transmembrane domain"/>
    <property type="match status" value="1"/>
</dbReference>
<dbReference type="NCBIfam" id="TIGR01297">
    <property type="entry name" value="CDF"/>
    <property type="match status" value="1"/>
</dbReference>
<evidence type="ECO:0000259" key="11">
    <source>
        <dbReference type="Pfam" id="PF16916"/>
    </source>
</evidence>
<evidence type="ECO:0000256" key="5">
    <source>
        <dbReference type="ARBA" id="ARBA00022989"/>
    </source>
</evidence>
<sequence length="337" mass="36928">MVLAYTEYREKEKRLILALILALVIGLLEVVGGIISNSLALISDSIHVFMDVVAITIALVAVRLALKPHTPTLTYGYHRVEVLAAFINTALAVALSIILLYETYMRLLEPRVIDWGYMLMIAVAGLAVNLIMLRILKHGHGGLNEEQMQGQGQGQERYGVEEHEHGMLIKSVSLHIVSDILGSLAVISAGAVIALTSLSIVDVIASVIIVGLILRLALQMLKRCIIILLEGAPEGIDIVTIMDEIRSINGVVDIHDVHVWSIAPSMPSLSAHVTIRNDADAKEVMRNINTVLSRYGIKHTTVQIEEEELIRPDRLGSEQGPGSDSQVVRQPRDLMDE</sequence>
<keyword evidence="4 9" id="KW-0812">Transmembrane</keyword>
<dbReference type="SUPFAM" id="SSF161111">
    <property type="entry name" value="Cation efflux protein transmembrane domain-like"/>
    <property type="match status" value="1"/>
</dbReference>
<accession>A0A2K5APQ3</accession>
<keyword evidence="6" id="KW-0406">Ion transport</keyword>
<evidence type="ECO:0000256" key="8">
    <source>
        <dbReference type="SAM" id="MobiDB-lite"/>
    </source>
</evidence>
<feature type="transmembrane region" description="Helical" evidence="9">
    <location>
        <begin position="15"/>
        <end position="40"/>
    </location>
</feature>
<feature type="transmembrane region" description="Helical" evidence="9">
    <location>
        <begin position="172"/>
        <end position="194"/>
    </location>
</feature>
<dbReference type="InterPro" id="IPR002524">
    <property type="entry name" value="Cation_efflux"/>
</dbReference>
<keyword evidence="13" id="KW-1185">Reference proteome</keyword>
<dbReference type="SUPFAM" id="SSF160240">
    <property type="entry name" value="Cation efflux protein cytoplasmic domain-like"/>
    <property type="match status" value="1"/>
</dbReference>
<evidence type="ECO:0000256" key="2">
    <source>
        <dbReference type="ARBA" id="ARBA00008873"/>
    </source>
</evidence>
<dbReference type="PANTHER" id="PTHR11562">
    <property type="entry name" value="CATION EFFLUX PROTEIN/ ZINC TRANSPORTER"/>
    <property type="match status" value="1"/>
</dbReference>
<evidence type="ECO:0000256" key="7">
    <source>
        <dbReference type="ARBA" id="ARBA00023136"/>
    </source>
</evidence>
<evidence type="ECO:0000256" key="6">
    <source>
        <dbReference type="ARBA" id="ARBA00023065"/>
    </source>
</evidence>
<evidence type="ECO:0000259" key="10">
    <source>
        <dbReference type="Pfam" id="PF01545"/>
    </source>
</evidence>
<feature type="domain" description="Cation efflux protein cytoplasmic" evidence="11">
    <location>
        <begin position="233"/>
        <end position="306"/>
    </location>
</feature>
<comment type="similarity">
    <text evidence="2">Belongs to the cation diffusion facilitator (CDF) transporter (TC 2.A.4) family. SLC30A subfamily.</text>
</comment>
<feature type="transmembrane region" description="Helical" evidence="9">
    <location>
        <begin position="82"/>
        <end position="103"/>
    </location>
</feature>
<feature type="transmembrane region" description="Helical" evidence="9">
    <location>
        <begin position="200"/>
        <end position="218"/>
    </location>
</feature>
<dbReference type="KEGG" id="ncv:NCAV_0426"/>
<dbReference type="InterPro" id="IPR027469">
    <property type="entry name" value="Cation_efflux_TMD_sf"/>
</dbReference>
<name>A0A2K5APQ3_9ARCH</name>
<evidence type="ECO:0000313" key="12">
    <source>
        <dbReference type="EMBL" id="SPC33620.1"/>
    </source>
</evidence>
<gene>
    <name evidence="12" type="ORF">NCAV_0426</name>
</gene>
<dbReference type="Pfam" id="PF16916">
    <property type="entry name" value="ZT_dimer"/>
    <property type="match status" value="1"/>
</dbReference>
<dbReference type="GO" id="GO:0005385">
    <property type="term" value="F:zinc ion transmembrane transporter activity"/>
    <property type="evidence" value="ECO:0007669"/>
    <property type="project" value="TreeGrafter"/>
</dbReference>
<dbReference type="PANTHER" id="PTHR11562:SF17">
    <property type="entry name" value="RE54080P-RELATED"/>
    <property type="match status" value="1"/>
</dbReference>
<keyword evidence="7 9" id="KW-0472">Membrane</keyword>
<dbReference type="InterPro" id="IPR036837">
    <property type="entry name" value="Cation_efflux_CTD_sf"/>
</dbReference>
<evidence type="ECO:0000313" key="13">
    <source>
        <dbReference type="Proteomes" id="UP000236248"/>
    </source>
</evidence>
<feature type="domain" description="Cation efflux protein transmembrane" evidence="10">
    <location>
        <begin position="15"/>
        <end position="229"/>
    </location>
</feature>
<evidence type="ECO:0000256" key="1">
    <source>
        <dbReference type="ARBA" id="ARBA00004141"/>
    </source>
</evidence>
<evidence type="ECO:0000256" key="3">
    <source>
        <dbReference type="ARBA" id="ARBA00022448"/>
    </source>
</evidence>
<dbReference type="InterPro" id="IPR058533">
    <property type="entry name" value="Cation_efflux_TM"/>
</dbReference>
<dbReference type="EMBL" id="LT981265">
    <property type="protein sequence ID" value="SPC33620.1"/>
    <property type="molecule type" value="Genomic_DNA"/>
</dbReference>
<comment type="subcellular location">
    <subcellularLocation>
        <location evidence="1">Membrane</location>
        <topology evidence="1">Multi-pass membrane protein</topology>
    </subcellularLocation>
</comment>
<feature type="transmembrane region" description="Helical" evidence="9">
    <location>
        <begin position="46"/>
        <end position="66"/>
    </location>
</feature>
<feature type="region of interest" description="Disordered" evidence="8">
    <location>
        <begin position="310"/>
        <end position="337"/>
    </location>
</feature>